<protein>
    <submittedName>
        <fullName evidence="1">Uncharacterized protein</fullName>
    </submittedName>
</protein>
<reference evidence="1" key="1">
    <citation type="submission" date="2013-07" db="EMBL/GenBank/DDBJ databases">
        <title>The genome of an arbuscular mycorrhizal fungus provides insights into the evolution of the oldest plant symbiosis.</title>
        <authorList>
            <consortium name="DOE Joint Genome Institute"/>
            <person name="Tisserant E."/>
            <person name="Malbreil M."/>
            <person name="Kuo A."/>
            <person name="Kohler A."/>
            <person name="Symeonidi A."/>
            <person name="Balestrini R."/>
            <person name="Charron P."/>
            <person name="Duensing N."/>
            <person name="Frei-dit-Frey N."/>
            <person name="Gianinazzi-Pearson V."/>
            <person name="Gilbert B."/>
            <person name="Handa Y."/>
            <person name="Hijri M."/>
            <person name="Kaul R."/>
            <person name="Kawaguchi M."/>
            <person name="Krajinski F."/>
            <person name="Lammers P."/>
            <person name="Lapierre D."/>
            <person name="Masclaux F.G."/>
            <person name="Murat C."/>
            <person name="Morin E."/>
            <person name="Ndikumana S."/>
            <person name="Pagni M."/>
            <person name="Petitpierre D."/>
            <person name="Requena N."/>
            <person name="Rosikiewicz P."/>
            <person name="Riley R."/>
            <person name="Saito K."/>
            <person name="San Clemente H."/>
            <person name="Shapiro H."/>
            <person name="van Tuinen D."/>
            <person name="Becard G."/>
            <person name="Bonfante P."/>
            <person name="Paszkowski U."/>
            <person name="Shachar-Hill Y."/>
            <person name="Young J.P."/>
            <person name="Sanders I.R."/>
            <person name="Henrissat B."/>
            <person name="Rensing S.A."/>
            <person name="Grigoriev I.V."/>
            <person name="Corradi N."/>
            <person name="Roux C."/>
            <person name="Martin F."/>
        </authorList>
    </citation>
    <scope>NUCLEOTIDE SEQUENCE</scope>
    <source>
        <strain evidence="1">DAOM 197198</strain>
    </source>
</reference>
<gene>
    <name evidence="1" type="ORF">GLOINDRAFT_8952</name>
</gene>
<evidence type="ECO:0000313" key="1">
    <source>
        <dbReference type="EMBL" id="ERZ99992.1"/>
    </source>
</evidence>
<proteinExistence type="predicted"/>
<sequence length="80" mass="8306">MSQIRSCSSLTASYPVSICVASGSDDFFSFWEFLADVFAPLLIGVISTSGSIGGISSTEFGVYDSKLSINQSNSSSSSSS</sequence>
<name>U9T120_RHIID</name>
<accession>U9T120</accession>
<dbReference type="EMBL" id="KI297537">
    <property type="protein sequence ID" value="ERZ99992.1"/>
    <property type="molecule type" value="Genomic_DNA"/>
</dbReference>
<dbReference type="HOGENOM" id="CLU_2590995_0_0_1"/>
<organism evidence="1">
    <name type="scientific">Rhizophagus irregularis (strain DAOM 181602 / DAOM 197198 / MUCL 43194)</name>
    <name type="common">Arbuscular mycorrhizal fungus</name>
    <name type="synonym">Glomus intraradices</name>
    <dbReference type="NCBI Taxonomy" id="747089"/>
    <lineage>
        <taxon>Eukaryota</taxon>
        <taxon>Fungi</taxon>
        <taxon>Fungi incertae sedis</taxon>
        <taxon>Mucoromycota</taxon>
        <taxon>Glomeromycotina</taxon>
        <taxon>Glomeromycetes</taxon>
        <taxon>Glomerales</taxon>
        <taxon>Glomeraceae</taxon>
        <taxon>Rhizophagus</taxon>
    </lineage>
</organism>
<dbReference type="AlphaFoldDB" id="U9T120"/>